<keyword evidence="1" id="KW-0812">Transmembrane</keyword>
<keyword evidence="3" id="KW-1185">Reference proteome</keyword>
<evidence type="ECO:0000256" key="1">
    <source>
        <dbReference type="SAM" id="Phobius"/>
    </source>
</evidence>
<protein>
    <submittedName>
        <fullName evidence="2">Uncharacterized protein</fullName>
    </submittedName>
</protein>
<gene>
    <name evidence="2" type="ORF">C4D60_Mb04t11330</name>
</gene>
<keyword evidence="1" id="KW-0472">Membrane</keyword>
<reference evidence="2 3" key="1">
    <citation type="journal article" date="2019" name="Nat. Plants">
        <title>Genome sequencing of Musa balbisiana reveals subgenome evolution and function divergence in polyploid bananas.</title>
        <authorList>
            <person name="Yao X."/>
        </authorList>
    </citation>
    <scope>NUCLEOTIDE SEQUENCE [LARGE SCALE GENOMIC DNA]</scope>
    <source>
        <strain evidence="3">cv. DH-PKW</strain>
        <tissue evidence="2">Leaves</tissue>
    </source>
</reference>
<feature type="transmembrane region" description="Helical" evidence="1">
    <location>
        <begin position="36"/>
        <end position="56"/>
    </location>
</feature>
<dbReference type="AlphaFoldDB" id="A0A4V4H9P3"/>
<evidence type="ECO:0000313" key="2">
    <source>
        <dbReference type="EMBL" id="THU72365.1"/>
    </source>
</evidence>
<evidence type="ECO:0000313" key="3">
    <source>
        <dbReference type="Proteomes" id="UP000317650"/>
    </source>
</evidence>
<comment type="caution">
    <text evidence="2">The sequence shown here is derived from an EMBL/GenBank/DDBJ whole genome shotgun (WGS) entry which is preliminary data.</text>
</comment>
<keyword evidence="1" id="KW-1133">Transmembrane helix</keyword>
<name>A0A4V4H9P3_MUSBA</name>
<accession>A0A4V4H9P3</accession>
<organism evidence="2 3">
    <name type="scientific">Musa balbisiana</name>
    <name type="common">Banana</name>
    <dbReference type="NCBI Taxonomy" id="52838"/>
    <lineage>
        <taxon>Eukaryota</taxon>
        <taxon>Viridiplantae</taxon>
        <taxon>Streptophyta</taxon>
        <taxon>Embryophyta</taxon>
        <taxon>Tracheophyta</taxon>
        <taxon>Spermatophyta</taxon>
        <taxon>Magnoliopsida</taxon>
        <taxon>Liliopsida</taxon>
        <taxon>Zingiberales</taxon>
        <taxon>Musaceae</taxon>
        <taxon>Musa</taxon>
    </lineage>
</organism>
<dbReference type="Proteomes" id="UP000317650">
    <property type="component" value="Chromosome 4"/>
</dbReference>
<sequence length="111" mass="12784">MHADQFDAKHIMVFWSLFLLLGRIHSHRLSLCPLLCLYSSHLLLGVLRSVVVALLYGSPLERRALDFLHPLLEICKDSGIYDHLSLTLSHLYLRPLLPLPLRFHLSLPLPR</sequence>
<dbReference type="EMBL" id="PYDT01000001">
    <property type="protein sequence ID" value="THU72365.1"/>
    <property type="molecule type" value="Genomic_DNA"/>
</dbReference>
<proteinExistence type="predicted"/>